<dbReference type="InterPro" id="IPR018310">
    <property type="entry name" value="Put_endonuclease_Z1-dom"/>
</dbReference>
<keyword evidence="4" id="KW-1185">Reference proteome</keyword>
<gene>
    <name evidence="3" type="ORF">DFR34_11192</name>
</gene>
<proteinExistence type="predicted"/>
<dbReference type="EMBL" id="QJKI01000011">
    <property type="protein sequence ID" value="PXX78458.1"/>
    <property type="molecule type" value="Genomic_DNA"/>
</dbReference>
<comment type="caution">
    <text evidence="3">The sequence shown here is derived from an EMBL/GenBank/DDBJ whole genome shotgun (WGS) entry which is preliminary data.</text>
</comment>
<dbReference type="Proteomes" id="UP000247555">
    <property type="component" value="Unassembled WGS sequence"/>
</dbReference>
<feature type="region of interest" description="Disordered" evidence="1">
    <location>
        <begin position="394"/>
        <end position="419"/>
    </location>
</feature>
<evidence type="ECO:0000256" key="1">
    <source>
        <dbReference type="SAM" id="MobiDB-lite"/>
    </source>
</evidence>
<accession>A0A318KNY8</accession>
<evidence type="ECO:0000259" key="2">
    <source>
        <dbReference type="Pfam" id="PF10593"/>
    </source>
</evidence>
<name>A0A318KNY8_9NEIS</name>
<dbReference type="RefSeq" id="WP_110390981.1">
    <property type="nucleotide sequence ID" value="NZ_QJKI01000011.1"/>
</dbReference>
<dbReference type="OrthoDB" id="436461at2"/>
<evidence type="ECO:0000313" key="4">
    <source>
        <dbReference type="Proteomes" id="UP000247555"/>
    </source>
</evidence>
<reference evidence="3 4" key="1">
    <citation type="submission" date="2018-05" db="EMBL/GenBank/DDBJ databases">
        <title>Genomic Encyclopedia of Type Strains, Phase IV (KMG-IV): sequencing the most valuable type-strain genomes for metagenomic binning, comparative biology and taxonomic classification.</title>
        <authorList>
            <person name="Goeker M."/>
        </authorList>
    </citation>
    <scope>NUCLEOTIDE SEQUENCE [LARGE SCALE GENOMIC DNA]</scope>
    <source>
        <strain evidence="3 4">DSM 29661</strain>
    </source>
</reference>
<evidence type="ECO:0000313" key="3">
    <source>
        <dbReference type="EMBL" id="PXX78458.1"/>
    </source>
</evidence>
<sequence>MTEEQSKLFQGLVSIVQTTLVADMEKGAVTPLLIAEKVDFVADNLYPGKDIDRKEAVAELIRRFSLWIGGATTLSDKTGHKDWLNASRRKDWRYWQRYRDFLESKMSVKAVDALDEATNKILELLEDPLREGVWDRRGLVVGHVQSGKTGNYTGLICKAADAGYKIIIVLAGLHNNLRSQTQIRLEEGFLGYETSAKNDVVRYIGVGENARDAEIRPNCATNRSDNGDFNTKVAKHLAISPEQRPWLFVVKKNKTVLERLLKWIRNHVADAKDADGRPLVSGFPLLLIDDEADHASVDTGDQIVNKDGTVDDEYQPKAINSRIRKILHSFARKAYVGYTATPFANIFIDRRKATKEEGPDLFPQSFIVNISAPSNYVGPARVFGLRSTEGRVGGLPLTREVDDQTDSSGEDGWMPPKHDKTHVPLYQGRDEVPPSLREAISAFALCCATRVLRGQGHRHSSMLIHVTRFTAVQEEVRRQVDELVKGFRARLRGFGAAEKDALLAEWRELWEDDFVPTSAAVATAMDETACEFELPDWEDVEAVLPEVLDDLANGVRAINGSAGDVLDYAEREETGLKVIAVGGDKLARGLTLEGLCVSYFVRSTKMYDTLMQMGRWFGYRPGYLDLCRLYTTSDLVDWFGHIADAAEELRQEFDTMAKIHATPETYGMKVQSHPVLMVTSPIKMRSAKTLQVSFCGSVLETVAFHRDTSIIEPNLAATERLLEAAGAPSESGIIVRKRGSGTQEWKGFLWEGVPAEHVVDFFSTYLTHPAARKVNSAVLADFVKAMATKDELSSWTVAVIGGKDGTEGASFSLCGKYTLEHMITRNQNSKTEHYSIGRLLSPRDETIDMDEDAWLAAMRLTLKDRTTDPGRGTEETGREAPKYPGGVWIRQIRGLGAEGIQAHPERGLLLLYPIDPKGAELPEGVPPVVGFGVSFPASRSTTTVKYEVDHLLWETEYAPAD</sequence>
<protein>
    <submittedName>
        <fullName evidence="3">Z1 domain-containing protein</fullName>
    </submittedName>
</protein>
<feature type="domain" description="Putative endonuclease Z1" evidence="2">
    <location>
        <begin position="435"/>
        <end position="674"/>
    </location>
</feature>
<dbReference type="AlphaFoldDB" id="A0A318KNY8"/>
<organism evidence="3 4">
    <name type="scientific">Rivihabitans pingtungensis</name>
    <dbReference type="NCBI Taxonomy" id="1054498"/>
    <lineage>
        <taxon>Bacteria</taxon>
        <taxon>Pseudomonadati</taxon>
        <taxon>Pseudomonadota</taxon>
        <taxon>Betaproteobacteria</taxon>
        <taxon>Neisseriales</taxon>
        <taxon>Aquaspirillaceae</taxon>
        <taxon>Rivihabitans</taxon>
    </lineage>
</organism>
<dbReference type="Pfam" id="PF10593">
    <property type="entry name" value="Z1"/>
    <property type="match status" value="1"/>
</dbReference>